<evidence type="ECO:0000313" key="3">
    <source>
        <dbReference type="EMBL" id="MPW26984.1"/>
    </source>
</evidence>
<organism evidence="3 4">
    <name type="scientific">Alkalibaculum sporogenes</name>
    <dbReference type="NCBI Taxonomy" id="2655001"/>
    <lineage>
        <taxon>Bacteria</taxon>
        <taxon>Bacillati</taxon>
        <taxon>Bacillota</taxon>
        <taxon>Clostridia</taxon>
        <taxon>Eubacteriales</taxon>
        <taxon>Eubacteriaceae</taxon>
        <taxon>Alkalibaculum</taxon>
    </lineage>
</organism>
<evidence type="ECO:0000313" key="4">
    <source>
        <dbReference type="Proteomes" id="UP000440004"/>
    </source>
</evidence>
<feature type="transmembrane region" description="Helical" evidence="1">
    <location>
        <begin position="218"/>
        <end position="244"/>
    </location>
</feature>
<sequence length="323" mass="37704">MVEKSSRDYYFDNAKFLLIILVVLGHFIQPVIGESVALYCLYKIIYIFHMPAFVFLTGYFMKHTKDHSKSIIKFSLLYLIMQTIYYFIMVDSNYISYSTPYWSYWYLLALVAWHLVFPHVKNIKGILAISFILGILVGHDSGFDTFLSLSRIFVFFPFILLGYFTKREHLVFLKNSKTKYIILAVSIICSYILLKYNLLDSELLFGRSSYVDMGYTTWYAGIYRLLAYSLSILYGFCFFIFVPTRQAYYSTLGRQTLNVYLMHGIVIRVLESVGFYNRFNTYPWYFLLIVISVILTFAFALISKIAGERKAEIVKHSGIGAIE</sequence>
<dbReference type="GO" id="GO:0016747">
    <property type="term" value="F:acyltransferase activity, transferring groups other than amino-acyl groups"/>
    <property type="evidence" value="ECO:0007669"/>
    <property type="project" value="InterPro"/>
</dbReference>
<feature type="transmembrane region" description="Helical" evidence="1">
    <location>
        <begin position="145"/>
        <end position="164"/>
    </location>
</feature>
<dbReference type="EMBL" id="WHNX01000034">
    <property type="protein sequence ID" value="MPW26984.1"/>
    <property type="molecule type" value="Genomic_DNA"/>
</dbReference>
<feature type="transmembrane region" description="Helical" evidence="1">
    <location>
        <begin position="36"/>
        <end position="59"/>
    </location>
</feature>
<comment type="caution">
    <text evidence="3">The sequence shown here is derived from an EMBL/GenBank/DDBJ whole genome shotgun (WGS) entry which is preliminary data.</text>
</comment>
<dbReference type="InterPro" id="IPR052734">
    <property type="entry name" value="Nod_factor_acetyltransferase"/>
</dbReference>
<keyword evidence="4" id="KW-1185">Reference proteome</keyword>
<keyword evidence="1" id="KW-0472">Membrane</keyword>
<dbReference type="InterPro" id="IPR002656">
    <property type="entry name" value="Acyl_transf_3_dom"/>
</dbReference>
<proteinExistence type="predicted"/>
<feature type="transmembrane region" description="Helical" evidence="1">
    <location>
        <begin position="180"/>
        <end position="198"/>
    </location>
</feature>
<keyword evidence="1" id="KW-0812">Transmembrane</keyword>
<gene>
    <name evidence="3" type="ORF">GC105_14460</name>
</gene>
<evidence type="ECO:0000256" key="1">
    <source>
        <dbReference type="SAM" id="Phobius"/>
    </source>
</evidence>
<dbReference type="Pfam" id="PF01757">
    <property type="entry name" value="Acyl_transf_3"/>
    <property type="match status" value="1"/>
</dbReference>
<feature type="transmembrane region" description="Helical" evidence="1">
    <location>
        <begin position="71"/>
        <end position="89"/>
    </location>
</feature>
<dbReference type="PANTHER" id="PTHR37312">
    <property type="entry name" value="MEMBRANE-BOUND ACYLTRANSFERASE YKRP-RELATED"/>
    <property type="match status" value="1"/>
</dbReference>
<accession>A0A6A7KC29</accession>
<feature type="transmembrane region" description="Helical" evidence="1">
    <location>
        <begin position="12"/>
        <end position="30"/>
    </location>
</feature>
<feature type="domain" description="Acyltransferase 3" evidence="2">
    <location>
        <begin position="9"/>
        <end position="300"/>
    </location>
</feature>
<dbReference type="PANTHER" id="PTHR37312:SF1">
    <property type="entry name" value="MEMBRANE-BOUND ACYLTRANSFERASE YKRP-RELATED"/>
    <property type="match status" value="1"/>
</dbReference>
<dbReference type="AlphaFoldDB" id="A0A6A7KC29"/>
<dbReference type="RefSeq" id="WP_152806271.1">
    <property type="nucleotide sequence ID" value="NZ_WHNX01000034.1"/>
</dbReference>
<dbReference type="Proteomes" id="UP000440004">
    <property type="component" value="Unassembled WGS sequence"/>
</dbReference>
<keyword evidence="1" id="KW-1133">Transmembrane helix</keyword>
<reference evidence="3 4" key="1">
    <citation type="submission" date="2019-10" db="EMBL/GenBank/DDBJ databases">
        <title>Alkalibaculum tamaniensis sp.nov., a new alkaliphilic acetogen, isolated on methoxylated aromatics from a mud volcano.</title>
        <authorList>
            <person name="Khomyakova M.A."/>
            <person name="Merkel A.Y."/>
            <person name="Bonch-Osmolovskaya E.A."/>
            <person name="Slobodkin A.I."/>
        </authorList>
    </citation>
    <scope>NUCLEOTIDE SEQUENCE [LARGE SCALE GENOMIC DNA]</scope>
    <source>
        <strain evidence="3 4">M08DMB</strain>
    </source>
</reference>
<evidence type="ECO:0000259" key="2">
    <source>
        <dbReference type="Pfam" id="PF01757"/>
    </source>
</evidence>
<name>A0A6A7KC29_9FIRM</name>
<feature type="transmembrane region" description="Helical" evidence="1">
    <location>
        <begin position="101"/>
        <end position="117"/>
    </location>
</feature>
<protein>
    <recommendedName>
        <fullName evidence="2">Acyltransferase 3 domain-containing protein</fullName>
    </recommendedName>
</protein>
<feature type="transmembrane region" description="Helical" evidence="1">
    <location>
        <begin position="282"/>
        <end position="302"/>
    </location>
</feature>